<organism evidence="10 11">
    <name type="scientific">Streptomyces sviceus (strain ATCC 29083 / DSM 924 / JCM 4929 / NBRC 13980 / NCIMB 11184 / NRRL 5439 / UC 5370)</name>
    <dbReference type="NCBI Taxonomy" id="463191"/>
    <lineage>
        <taxon>Bacteria</taxon>
        <taxon>Bacillati</taxon>
        <taxon>Actinomycetota</taxon>
        <taxon>Actinomycetes</taxon>
        <taxon>Kitasatosporales</taxon>
        <taxon>Streptomycetaceae</taxon>
        <taxon>Streptomyces</taxon>
    </lineage>
</organism>
<evidence type="ECO:0000256" key="5">
    <source>
        <dbReference type="ARBA" id="ARBA00022777"/>
    </source>
</evidence>
<dbReference type="EMBL" id="CM000951">
    <property type="protein sequence ID" value="EFH28806.1"/>
    <property type="molecule type" value="Genomic_DNA"/>
</dbReference>
<evidence type="ECO:0000256" key="2">
    <source>
        <dbReference type="ARBA" id="ARBA00022527"/>
    </source>
</evidence>
<dbReference type="EC" id="2.7.11.1" evidence="1"/>
<dbReference type="InterPro" id="IPR008271">
    <property type="entry name" value="Ser/Thr_kinase_AS"/>
</dbReference>
<evidence type="ECO:0000259" key="9">
    <source>
        <dbReference type="PROSITE" id="PS50011"/>
    </source>
</evidence>
<dbReference type="GO" id="GO:0005524">
    <property type="term" value="F:ATP binding"/>
    <property type="evidence" value="ECO:0007669"/>
    <property type="project" value="UniProtKB-UniRule"/>
</dbReference>
<dbReference type="SUPFAM" id="SSF56112">
    <property type="entry name" value="Protein kinase-like (PK-like)"/>
    <property type="match status" value="1"/>
</dbReference>
<dbReference type="AlphaFoldDB" id="D6XAK6"/>
<feature type="binding site" evidence="7">
    <location>
        <position position="266"/>
    </location>
    <ligand>
        <name>ATP</name>
        <dbReference type="ChEBI" id="CHEBI:30616"/>
    </ligand>
</feature>
<evidence type="ECO:0000313" key="11">
    <source>
        <dbReference type="Proteomes" id="UP000002785"/>
    </source>
</evidence>
<dbReference type="PANTHER" id="PTHR43289">
    <property type="entry name" value="MITOGEN-ACTIVATED PROTEIN KINASE KINASE KINASE 20-RELATED"/>
    <property type="match status" value="1"/>
</dbReference>
<dbReference type="PROSITE" id="PS00108">
    <property type="entry name" value="PROTEIN_KINASE_ST"/>
    <property type="match status" value="1"/>
</dbReference>
<dbReference type="InterPro" id="IPR000719">
    <property type="entry name" value="Prot_kinase_dom"/>
</dbReference>
<evidence type="ECO:0000256" key="7">
    <source>
        <dbReference type="PROSITE-ProRule" id="PRU10141"/>
    </source>
</evidence>
<dbReference type="PROSITE" id="PS00107">
    <property type="entry name" value="PROTEIN_KINASE_ATP"/>
    <property type="match status" value="1"/>
</dbReference>
<dbReference type="InterPro" id="IPR017441">
    <property type="entry name" value="Protein_kinase_ATP_BS"/>
</dbReference>
<feature type="compositionally biased region" description="Basic and acidic residues" evidence="8">
    <location>
        <begin position="136"/>
        <end position="146"/>
    </location>
</feature>
<dbReference type="PROSITE" id="PS50011">
    <property type="entry name" value="PROTEIN_KINASE_DOM"/>
    <property type="match status" value="1"/>
</dbReference>
<feature type="region of interest" description="Disordered" evidence="8">
    <location>
        <begin position="489"/>
        <end position="579"/>
    </location>
</feature>
<evidence type="ECO:0000313" key="10">
    <source>
        <dbReference type="EMBL" id="EFH28806.1"/>
    </source>
</evidence>
<feature type="domain" description="Protein kinase" evidence="9">
    <location>
        <begin position="237"/>
        <end position="491"/>
    </location>
</feature>
<evidence type="ECO:0000256" key="1">
    <source>
        <dbReference type="ARBA" id="ARBA00012513"/>
    </source>
</evidence>
<keyword evidence="3" id="KW-0808">Transferase</keyword>
<gene>
    <name evidence="10" type="ORF">SSEG_11052</name>
</gene>
<feature type="region of interest" description="Disordered" evidence="8">
    <location>
        <begin position="626"/>
        <end position="654"/>
    </location>
</feature>
<sequence length="810" mass="86868">PARADHPRAVAVQRCRRDPDRRARGRRRLHPARGPRGLQGRRGRRLGPHAEERAGTGGLLPGRLRADRRPRAGHRGRERRGSDGLPAGQGARAPAVPRLQLGHRHRAEVDPGGHQEHGRGAVHLDRRRRARAVRTQSRDPDRREVPRGAGARARGGAGRGDPAVRAGVGHVPGDRLTDAVRAARVHSYFAEATTVTVRSPWRPPGSPRRGPVLSLTASRALRGNVNQMQGLLLAGRYRLADPIGKGGMGRVWRAHDEVLHRAVAIKELTAALYVSESDQAVLLARTRAEARAAARINHSAVVTVHDVLDHDGRPWIVMELVEGRSLADAVKEDGRIEAREAARIGMWVLRALRAAHSAGVLHRDVKPGNVLLARDGRVLLTDFGIAQIEGDTTITRTGEVVGSVDYLAPERVRGADPGPSADLWALGATLYTAVEGRSPFRRTTPLTTMQAVVDEEPAEPRNAGPLGPVIAALLHKDPAVRPDAAEAEQMLAEAAEGRRPSAAQAYVPTQHGGSRQRPGAHSGSHSGPGTPTTGTPVTGTPVSGTSYPSAAARSYPSATGPSYSSGSGPTYHSGAPYPQAVAPTTIGPVPQAAAPPRRRRLRSVVLVVALAAVVSAGTAVALQKWDEGRDKGATQAAPSTSPSPTPSPATGGVPAGWVPYKDPVGFSVYLPEGWHRSVFGTPANGLTQIDYSPDEGKHFLRIAVDTSPDYFDPLAHQHSLEEQINDLKDYHQVGMARNTYRDRPGARWEYTWTALAKDMAFPGPRRAVEETYMSRDGAEYAIYMSAPAASWPTTSKQFTAVLQGWSETHD</sequence>
<proteinExistence type="predicted"/>
<dbReference type="eggNOG" id="COG0515">
    <property type="taxonomic scope" value="Bacteria"/>
</dbReference>
<dbReference type="Gene3D" id="3.30.200.20">
    <property type="entry name" value="Phosphorylase Kinase, domain 1"/>
    <property type="match status" value="1"/>
</dbReference>
<protein>
    <recommendedName>
        <fullName evidence="1">non-specific serine/threonine protein kinase</fullName>
        <ecNumber evidence="1">2.7.11.1</ecNumber>
    </recommendedName>
</protein>
<evidence type="ECO:0000256" key="8">
    <source>
        <dbReference type="SAM" id="MobiDB-lite"/>
    </source>
</evidence>
<feature type="non-terminal residue" evidence="10">
    <location>
        <position position="1"/>
    </location>
</feature>
<dbReference type="CDD" id="cd14014">
    <property type="entry name" value="STKc_PknB_like"/>
    <property type="match status" value="1"/>
</dbReference>
<dbReference type="GO" id="GO:0004674">
    <property type="term" value="F:protein serine/threonine kinase activity"/>
    <property type="evidence" value="ECO:0007669"/>
    <property type="project" value="UniProtKB-KW"/>
</dbReference>
<feature type="region of interest" description="Disordered" evidence="8">
    <location>
        <begin position="1"/>
        <end position="170"/>
    </location>
</feature>
<feature type="compositionally biased region" description="Low complexity" evidence="8">
    <location>
        <begin position="519"/>
        <end position="574"/>
    </location>
</feature>
<dbReference type="Gene3D" id="1.10.510.10">
    <property type="entry name" value="Transferase(Phosphotransferase) domain 1"/>
    <property type="match status" value="1"/>
</dbReference>
<evidence type="ECO:0000256" key="6">
    <source>
        <dbReference type="ARBA" id="ARBA00022840"/>
    </source>
</evidence>
<evidence type="ECO:0000256" key="4">
    <source>
        <dbReference type="ARBA" id="ARBA00022741"/>
    </source>
</evidence>
<keyword evidence="5 10" id="KW-0418">Kinase</keyword>
<keyword evidence="6 7" id="KW-0067">ATP-binding</keyword>
<dbReference type="Pfam" id="PF00069">
    <property type="entry name" value="Pkinase"/>
    <property type="match status" value="1"/>
</dbReference>
<dbReference type="SMART" id="SM00220">
    <property type="entry name" value="S_TKc"/>
    <property type="match status" value="1"/>
</dbReference>
<keyword evidence="4 7" id="KW-0547">Nucleotide-binding</keyword>
<keyword evidence="11" id="KW-1185">Reference proteome</keyword>
<dbReference type="Proteomes" id="UP000002785">
    <property type="component" value="Chromosome"/>
</dbReference>
<feature type="compositionally biased region" description="Basic residues" evidence="8">
    <location>
        <begin position="23"/>
        <end position="47"/>
    </location>
</feature>
<name>D6XAK6_STRX2</name>
<feature type="compositionally biased region" description="Low complexity" evidence="8">
    <location>
        <begin position="160"/>
        <end position="169"/>
    </location>
</feature>
<reference evidence="10" key="1">
    <citation type="submission" date="2009-10" db="EMBL/GenBank/DDBJ databases">
        <title>The genome sequence of Streptomyces sviceus strain ATCC 29083.</title>
        <authorList>
            <consortium name="The Broad Institute Genome Sequencing Platform"/>
            <consortium name="Broad Institute Microbial Sequencing Center"/>
            <person name="Fischbach M."/>
            <person name="Godfrey P."/>
            <person name="Ward D."/>
            <person name="Young S."/>
            <person name="Zeng Q."/>
            <person name="Koehrsen M."/>
            <person name="Alvarado L."/>
            <person name="Berlin A.M."/>
            <person name="Bochicchio J."/>
            <person name="Borenstein D."/>
            <person name="Chapman S.B."/>
            <person name="Chen Z."/>
            <person name="Engels R."/>
            <person name="Freedman E."/>
            <person name="Gellesch M."/>
            <person name="Goldberg J."/>
            <person name="Griggs A."/>
            <person name="Gujja S."/>
            <person name="Heilman E.R."/>
            <person name="Heiman D.I."/>
            <person name="Hepburn T.A."/>
            <person name="Howarth C."/>
            <person name="Jen D."/>
            <person name="Larson L."/>
            <person name="Lewis B."/>
            <person name="Mehta T."/>
            <person name="Park D."/>
            <person name="Pearson M."/>
            <person name="Richards J."/>
            <person name="Roberts A."/>
            <person name="Saif S."/>
            <person name="Shea T.D."/>
            <person name="Shenoy N."/>
            <person name="Sisk P."/>
            <person name="Stolte C."/>
            <person name="Sykes S.N."/>
            <person name="Thomson T."/>
            <person name="Walk T."/>
            <person name="White J."/>
            <person name="Yandava C."/>
            <person name="Straight P."/>
            <person name="Clardy J."/>
            <person name="Hung D."/>
            <person name="Kolter R."/>
            <person name="Mekalanos J."/>
            <person name="Walker S."/>
            <person name="Walsh C.T."/>
            <person name="Wieland-Brown L.C."/>
            <person name="Haas B."/>
            <person name="Nusbaum C."/>
            <person name="Birren B."/>
        </authorList>
    </citation>
    <scope>NUCLEOTIDE SEQUENCE [LARGE SCALE GENOMIC DNA]</scope>
    <source>
        <strain evidence="10">ATCC 29083</strain>
    </source>
</reference>
<feature type="compositionally biased region" description="Basic and acidic residues" evidence="8">
    <location>
        <begin position="107"/>
        <end position="124"/>
    </location>
</feature>
<keyword evidence="2 10" id="KW-0723">Serine/threonine-protein kinase</keyword>
<dbReference type="PANTHER" id="PTHR43289:SF6">
    <property type="entry name" value="SERINE_THREONINE-PROTEIN KINASE NEKL-3"/>
    <property type="match status" value="1"/>
</dbReference>
<dbReference type="HOGENOM" id="CLU_348017_0_0_11"/>
<dbReference type="InterPro" id="IPR011009">
    <property type="entry name" value="Kinase-like_dom_sf"/>
</dbReference>
<evidence type="ECO:0000256" key="3">
    <source>
        <dbReference type="ARBA" id="ARBA00022679"/>
    </source>
</evidence>
<accession>D6XAK6</accession>